<dbReference type="Pfam" id="PF06299">
    <property type="entry name" value="DUF1045"/>
    <property type="match status" value="1"/>
</dbReference>
<sequence>MKLVERSEPGQAVPDGYSAREARYAIYYTPAADHPLTRAAETWLGRSAFPPREIALRPEIEPDREAVIAQPRRYGFHATLKAPFRLAKGNSIATLEQALSKFTLERRPCPIGPLKLNFMRGFFALVPHHEIPGLRALAGEIVEKFDPFRAPVDEAELQRRLLDPLDDEETTHLVRWGYPYVFDRFRFHMTLTDRRLSDRKGALQSELQEHFGDLLTEDYRVDAITLFEQKQPLTDFTVRARFTLEQRGVE</sequence>
<dbReference type="Proteomes" id="UP001531129">
    <property type="component" value="Unassembled WGS sequence"/>
</dbReference>
<evidence type="ECO:0000313" key="1">
    <source>
        <dbReference type="EMBL" id="MEI1248772.1"/>
    </source>
</evidence>
<evidence type="ECO:0000313" key="2">
    <source>
        <dbReference type="Proteomes" id="UP001531129"/>
    </source>
</evidence>
<dbReference type="SUPFAM" id="SSF55144">
    <property type="entry name" value="LigT-like"/>
    <property type="match status" value="1"/>
</dbReference>
<dbReference type="PIRSF" id="PIRSF033328">
    <property type="entry name" value="Phest_Mll4975"/>
    <property type="match status" value="1"/>
</dbReference>
<comment type="caution">
    <text evidence="1">The sequence shown here is derived from an EMBL/GenBank/DDBJ whole genome shotgun (WGS) entry which is preliminary data.</text>
</comment>
<dbReference type="InterPro" id="IPR009389">
    <property type="entry name" value="DUF1045"/>
</dbReference>
<dbReference type="RefSeq" id="WP_264396722.1">
    <property type="nucleotide sequence ID" value="NZ_JBAMYB010000006.1"/>
</dbReference>
<dbReference type="NCBIfam" id="TIGR03223">
    <property type="entry name" value="Phn_opern_protn"/>
    <property type="match status" value="1"/>
</dbReference>
<dbReference type="Gene3D" id="3.90.1140.10">
    <property type="entry name" value="Cyclic phosphodiesterase"/>
    <property type="match status" value="1"/>
</dbReference>
<accession>A0ABU8CIR2</accession>
<proteinExistence type="predicted"/>
<dbReference type="EMBL" id="JBAMYC010000006">
    <property type="protein sequence ID" value="MEI1248772.1"/>
    <property type="molecule type" value="Genomic_DNA"/>
</dbReference>
<reference evidence="1 2" key="1">
    <citation type="submission" date="2024-01" db="EMBL/GenBank/DDBJ databases">
        <title>Draft genome sequences of three bacterial strains isolated from Acacia saligna represent a potential new species within the genus Rhizobium.</title>
        <authorList>
            <person name="Tambong J.T."/>
            <person name="Mnasri B."/>
        </authorList>
    </citation>
    <scope>NUCLEOTIDE SEQUENCE [LARGE SCALE GENOMIC DNA]</scope>
    <source>
        <strain evidence="1 2">1AS12I</strain>
    </source>
</reference>
<organism evidence="1 2">
    <name type="scientific">Rhizobium aouanii</name>
    <dbReference type="NCBI Taxonomy" id="3118145"/>
    <lineage>
        <taxon>Bacteria</taxon>
        <taxon>Pseudomonadati</taxon>
        <taxon>Pseudomonadota</taxon>
        <taxon>Alphaproteobacteria</taxon>
        <taxon>Hyphomicrobiales</taxon>
        <taxon>Rhizobiaceae</taxon>
        <taxon>Rhizobium/Agrobacterium group</taxon>
        <taxon>Rhizobium</taxon>
    </lineage>
</organism>
<keyword evidence="2" id="KW-1185">Reference proteome</keyword>
<protein>
    <submittedName>
        <fullName evidence="1">DUF1045 domain-containing protein</fullName>
    </submittedName>
</protein>
<dbReference type="InterPro" id="IPR009097">
    <property type="entry name" value="Cyclic_Pdiesterase"/>
</dbReference>
<gene>
    <name evidence="1" type="ORF">V8Q02_12145</name>
</gene>
<name>A0ABU8CIR2_9HYPH</name>